<dbReference type="GO" id="GO:0000287">
    <property type="term" value="F:magnesium ion binding"/>
    <property type="evidence" value="ECO:0007669"/>
    <property type="project" value="InterPro"/>
</dbReference>
<protein>
    <submittedName>
        <fullName evidence="1">Crossover junction endodeoxyribonuclease, RusA-like</fullName>
    </submittedName>
</protein>
<dbReference type="EMBL" id="LR796489">
    <property type="protein sequence ID" value="CAB4147849.1"/>
    <property type="molecule type" value="Genomic_DNA"/>
</dbReference>
<gene>
    <name evidence="1" type="ORF">UFOVP517_47</name>
</gene>
<dbReference type="InterPro" id="IPR036614">
    <property type="entry name" value="RusA-like_sf"/>
</dbReference>
<dbReference type="Pfam" id="PF05866">
    <property type="entry name" value="RusA"/>
    <property type="match status" value="1"/>
</dbReference>
<sequence>MSEISFTILGKPSPSGSKKAFQHSKTGKIVVVDTAKGKAKWQTLCKRAATAAVKESGWKCASGPITLYVEFRFARPKSHYRTGKNATLLKESAPFWHIQKPDRTKLLRCIEDSFKGVLWKDDSQVMSGEACKYWGEVDAAHVRVDTVEKHG</sequence>
<dbReference type="GO" id="GO:0006281">
    <property type="term" value="P:DNA repair"/>
    <property type="evidence" value="ECO:0007669"/>
    <property type="project" value="InterPro"/>
</dbReference>
<name>A0A6J5MVY8_9CAUD</name>
<reference evidence="1" key="1">
    <citation type="submission" date="2020-04" db="EMBL/GenBank/DDBJ databases">
        <authorList>
            <person name="Chiriac C."/>
            <person name="Salcher M."/>
            <person name="Ghai R."/>
            <person name="Kavagutti S V."/>
        </authorList>
    </citation>
    <scope>NUCLEOTIDE SEQUENCE</scope>
</reference>
<proteinExistence type="predicted"/>
<dbReference type="InterPro" id="IPR008822">
    <property type="entry name" value="Endonuclease_RusA-like"/>
</dbReference>
<evidence type="ECO:0000313" key="1">
    <source>
        <dbReference type="EMBL" id="CAB4147849.1"/>
    </source>
</evidence>
<dbReference type="Gene3D" id="3.30.1330.70">
    <property type="entry name" value="Holliday junction resolvase RusA"/>
    <property type="match status" value="1"/>
</dbReference>
<organism evidence="1">
    <name type="scientific">uncultured Caudovirales phage</name>
    <dbReference type="NCBI Taxonomy" id="2100421"/>
    <lineage>
        <taxon>Viruses</taxon>
        <taxon>Duplodnaviria</taxon>
        <taxon>Heunggongvirae</taxon>
        <taxon>Uroviricota</taxon>
        <taxon>Caudoviricetes</taxon>
        <taxon>Peduoviridae</taxon>
        <taxon>Maltschvirus</taxon>
        <taxon>Maltschvirus maltsch</taxon>
    </lineage>
</organism>
<dbReference type="SUPFAM" id="SSF103084">
    <property type="entry name" value="Holliday junction resolvase RusA"/>
    <property type="match status" value="1"/>
</dbReference>
<dbReference type="GO" id="GO:0006310">
    <property type="term" value="P:DNA recombination"/>
    <property type="evidence" value="ECO:0007669"/>
    <property type="project" value="InterPro"/>
</dbReference>
<accession>A0A6J5MVY8</accession>